<keyword evidence="1" id="KW-0812">Transmembrane</keyword>
<name>G2KNN5_MICAA</name>
<keyword evidence="1" id="KW-0472">Membrane</keyword>
<feature type="transmembrane region" description="Helical" evidence="1">
    <location>
        <begin position="47"/>
        <end position="66"/>
    </location>
</feature>
<evidence type="ECO:0008006" key="4">
    <source>
        <dbReference type="Google" id="ProtNLM"/>
    </source>
</evidence>
<dbReference type="HOGENOM" id="CLU_3045285_0_0_5"/>
<sequence length="67" mass="7355">MDEAVILYVEEPIMSHHNDHHAPATAVDVDPAALADARNLWAAFVHYSKYGIIAVVVILALMALFLL</sequence>
<keyword evidence="3" id="KW-1185">Reference proteome</keyword>
<gene>
    <name evidence="2" type="ordered locus">MICA_1971</name>
</gene>
<dbReference type="AlphaFoldDB" id="G2KNN5"/>
<protein>
    <recommendedName>
        <fullName evidence="4">Cytochrome c oxidase subunit IV bacterial aa3 type domain-containing protein</fullName>
    </recommendedName>
</protein>
<accession>G2KNN5</accession>
<keyword evidence="1" id="KW-1133">Transmembrane helix</keyword>
<dbReference type="EMBL" id="CP002382">
    <property type="protein sequence ID" value="AEP10280.1"/>
    <property type="molecule type" value="Genomic_DNA"/>
</dbReference>
<dbReference type="STRING" id="856793.MICA_1971"/>
<evidence type="ECO:0000313" key="2">
    <source>
        <dbReference type="EMBL" id="AEP10280.1"/>
    </source>
</evidence>
<dbReference type="Proteomes" id="UP000009286">
    <property type="component" value="Chromosome"/>
</dbReference>
<organism evidence="2 3">
    <name type="scientific">Micavibrio aeruginosavorus (strain ARL-13)</name>
    <dbReference type="NCBI Taxonomy" id="856793"/>
    <lineage>
        <taxon>Bacteria</taxon>
        <taxon>Pseudomonadati</taxon>
        <taxon>Bdellovibrionota</taxon>
        <taxon>Bdellovibrionia</taxon>
        <taxon>Bdellovibrionales</taxon>
        <taxon>Pseudobdellovibrionaceae</taxon>
        <taxon>Micavibrio</taxon>
    </lineage>
</organism>
<evidence type="ECO:0000256" key="1">
    <source>
        <dbReference type="SAM" id="Phobius"/>
    </source>
</evidence>
<dbReference type="RefSeq" id="WP_014103503.1">
    <property type="nucleotide sequence ID" value="NC_016026.1"/>
</dbReference>
<proteinExistence type="predicted"/>
<dbReference type="KEGG" id="mai:MICA_1971"/>
<reference evidence="2 3" key="1">
    <citation type="journal article" date="2011" name="BMC Genomics">
        <title>Genomic insights into an obligate epibiotic bacterial predator: Micavibrio aeruginosavorus ARL-13.</title>
        <authorList>
            <person name="Wang Z."/>
            <person name="Kadouri D."/>
            <person name="Wu M."/>
        </authorList>
    </citation>
    <scope>NUCLEOTIDE SEQUENCE [LARGE SCALE GENOMIC DNA]</scope>
    <source>
        <strain evidence="2 3">ARL-13</strain>
    </source>
</reference>
<evidence type="ECO:0000313" key="3">
    <source>
        <dbReference type="Proteomes" id="UP000009286"/>
    </source>
</evidence>